<feature type="transmembrane region" description="Helical" evidence="10">
    <location>
        <begin position="6"/>
        <end position="32"/>
    </location>
</feature>
<evidence type="ECO:0000313" key="12">
    <source>
        <dbReference type="Proteomes" id="UP000051739"/>
    </source>
</evidence>
<evidence type="ECO:0000256" key="5">
    <source>
        <dbReference type="ARBA" id="ARBA00022989"/>
    </source>
</evidence>
<evidence type="ECO:0000313" key="11">
    <source>
        <dbReference type="EMBL" id="KRM02672.1"/>
    </source>
</evidence>
<keyword evidence="8 10" id="KW-0594">Phospholipid biosynthesis</keyword>
<keyword evidence="12" id="KW-1185">Reference proteome</keyword>
<evidence type="ECO:0000256" key="6">
    <source>
        <dbReference type="ARBA" id="ARBA00023098"/>
    </source>
</evidence>
<dbReference type="GO" id="GO:0043772">
    <property type="term" value="F:acyl-phosphate glycerol-3-phosphate acyltransferase activity"/>
    <property type="evidence" value="ECO:0007669"/>
    <property type="project" value="UniProtKB-UniRule"/>
</dbReference>
<dbReference type="SMART" id="SM01207">
    <property type="entry name" value="G3P_acyltransf"/>
    <property type="match status" value="1"/>
</dbReference>
<name>A0A0R1VB23_9LACO</name>
<keyword evidence="1 10" id="KW-1003">Cell membrane</keyword>
<evidence type="ECO:0000256" key="10">
    <source>
        <dbReference type="HAMAP-Rule" id="MF_01043"/>
    </source>
</evidence>
<proteinExistence type="inferred from homology"/>
<keyword evidence="2 10" id="KW-0444">Lipid biosynthesis</keyword>
<comment type="catalytic activity">
    <reaction evidence="10">
        <text>an acyl phosphate + sn-glycerol 3-phosphate = a 1-acyl-sn-glycero-3-phosphate + phosphate</text>
        <dbReference type="Rhea" id="RHEA:34075"/>
        <dbReference type="ChEBI" id="CHEBI:43474"/>
        <dbReference type="ChEBI" id="CHEBI:57597"/>
        <dbReference type="ChEBI" id="CHEBI:57970"/>
        <dbReference type="ChEBI" id="CHEBI:59918"/>
        <dbReference type="EC" id="2.3.1.275"/>
    </reaction>
</comment>
<keyword evidence="9 10" id="KW-1208">Phospholipid metabolism</keyword>
<evidence type="ECO:0000256" key="2">
    <source>
        <dbReference type="ARBA" id="ARBA00022516"/>
    </source>
</evidence>
<accession>A0A0R1VB23</accession>
<evidence type="ECO:0000256" key="8">
    <source>
        <dbReference type="ARBA" id="ARBA00023209"/>
    </source>
</evidence>
<dbReference type="HAMAP" id="MF_01043">
    <property type="entry name" value="PlsY"/>
    <property type="match status" value="1"/>
</dbReference>
<dbReference type="PATRIC" id="fig|1423749.3.peg.1742"/>
<feature type="transmembrane region" description="Helical" evidence="10">
    <location>
        <begin position="85"/>
        <end position="104"/>
    </location>
</feature>
<dbReference type="AlphaFoldDB" id="A0A0R1VB23"/>
<keyword evidence="7 10" id="KW-0472">Membrane</keyword>
<keyword evidence="5 10" id="KW-1133">Transmembrane helix</keyword>
<dbReference type="UniPathway" id="UPA00085"/>
<comment type="similarity">
    <text evidence="10">Belongs to the PlsY family.</text>
</comment>
<evidence type="ECO:0000256" key="9">
    <source>
        <dbReference type="ARBA" id="ARBA00023264"/>
    </source>
</evidence>
<dbReference type="GO" id="GO:0008654">
    <property type="term" value="P:phospholipid biosynthetic process"/>
    <property type="evidence" value="ECO:0007669"/>
    <property type="project" value="UniProtKB-UniRule"/>
</dbReference>
<gene>
    <name evidence="10" type="primary">plsY</name>
    <name evidence="11" type="ORF">FC60_GL001683</name>
</gene>
<comment type="caution">
    <text evidence="11">The sequence shown here is derived from an EMBL/GenBank/DDBJ whole genome shotgun (WGS) entry which is preliminary data.</text>
</comment>
<sequence>MLSQLVLTLVMILIAYLLGSIPSGLWIGLYFYHKDLRRYGSGNIGTTNTFRILGNKAGTIVFIMDVLKGSLATCLPYLFHSPINPLFIGFFAAVGHVFSIFDHFKGGKAVATSSGVLLAYNPLLFLVGVVIFAITLLLTSMVSVGSLVVVLSITIIALIQHDWILSLLGIVITIGVYYLHRSNIQRIIHGQESMVSFGLGQYLRKKHTKN</sequence>
<keyword evidence="3 10" id="KW-0808">Transferase</keyword>
<dbReference type="InterPro" id="IPR003811">
    <property type="entry name" value="G3P_acylTferase_PlsY"/>
</dbReference>
<dbReference type="PANTHER" id="PTHR30309:SF0">
    <property type="entry name" value="GLYCEROL-3-PHOSPHATE ACYLTRANSFERASE-RELATED"/>
    <property type="match status" value="1"/>
</dbReference>
<evidence type="ECO:0000256" key="7">
    <source>
        <dbReference type="ARBA" id="ARBA00023136"/>
    </source>
</evidence>
<comment type="function">
    <text evidence="10">Catalyzes the transfer of an acyl group from acyl-phosphate (acyl-PO(4)) to glycerol-3-phosphate (G3P) to form lysophosphatidic acid (LPA). This enzyme utilizes acyl-phosphate as fatty acyl donor, but not acyl-CoA or acyl-ACP.</text>
</comment>
<reference evidence="11 12" key="1">
    <citation type="journal article" date="2015" name="Genome Announc.">
        <title>Expanding the biotechnology potential of lactobacilli through comparative genomics of 213 strains and associated genera.</title>
        <authorList>
            <person name="Sun Z."/>
            <person name="Harris H.M."/>
            <person name="McCann A."/>
            <person name="Guo C."/>
            <person name="Argimon S."/>
            <person name="Zhang W."/>
            <person name="Yang X."/>
            <person name="Jeffery I.B."/>
            <person name="Cooney J.C."/>
            <person name="Kagawa T.F."/>
            <person name="Liu W."/>
            <person name="Song Y."/>
            <person name="Salvetti E."/>
            <person name="Wrobel A."/>
            <person name="Rasinkangas P."/>
            <person name="Parkhill J."/>
            <person name="Rea M.C."/>
            <person name="O'Sullivan O."/>
            <person name="Ritari J."/>
            <person name="Douillard F.P."/>
            <person name="Paul Ross R."/>
            <person name="Yang R."/>
            <person name="Briner A.E."/>
            <person name="Felis G.E."/>
            <person name="de Vos W.M."/>
            <person name="Barrangou R."/>
            <person name="Klaenhammer T.R."/>
            <person name="Caufield P.W."/>
            <person name="Cui Y."/>
            <person name="Zhang H."/>
            <person name="O'Toole P.W."/>
        </authorList>
    </citation>
    <scope>NUCLEOTIDE SEQUENCE [LARGE SCALE GENOMIC DNA]</scope>
    <source>
        <strain evidence="11 12">DSM 16045</strain>
    </source>
</reference>
<dbReference type="EC" id="2.3.1.275" evidence="10"/>
<keyword evidence="4 10" id="KW-0812">Transmembrane</keyword>
<feature type="transmembrane region" description="Helical" evidence="10">
    <location>
        <begin position="163"/>
        <end position="179"/>
    </location>
</feature>
<comment type="pathway">
    <text evidence="10">Lipid metabolism; phospholipid metabolism.</text>
</comment>
<keyword evidence="6 10" id="KW-0443">Lipid metabolism</keyword>
<dbReference type="EMBL" id="AZFN01000008">
    <property type="protein sequence ID" value="KRM02672.1"/>
    <property type="molecule type" value="Genomic_DNA"/>
</dbReference>
<comment type="subunit">
    <text evidence="10">Probably interacts with PlsX.</text>
</comment>
<organism evidence="11 12">
    <name type="scientific">Limosilactobacillus gastricus DSM 16045</name>
    <dbReference type="NCBI Taxonomy" id="1423749"/>
    <lineage>
        <taxon>Bacteria</taxon>
        <taxon>Bacillati</taxon>
        <taxon>Bacillota</taxon>
        <taxon>Bacilli</taxon>
        <taxon>Lactobacillales</taxon>
        <taxon>Lactobacillaceae</taxon>
        <taxon>Limosilactobacillus</taxon>
    </lineage>
</organism>
<dbReference type="RefSeq" id="WP_056937114.1">
    <property type="nucleotide sequence ID" value="NZ_AZFN01000008.1"/>
</dbReference>
<dbReference type="NCBIfam" id="TIGR00023">
    <property type="entry name" value="glycerol-3-phosphate 1-O-acyltransferase PlsY"/>
    <property type="match status" value="1"/>
</dbReference>
<dbReference type="Proteomes" id="UP000051739">
    <property type="component" value="Unassembled WGS sequence"/>
</dbReference>
<dbReference type="PANTHER" id="PTHR30309">
    <property type="entry name" value="INNER MEMBRANE PROTEIN YGIH"/>
    <property type="match status" value="1"/>
</dbReference>
<dbReference type="GO" id="GO:0005886">
    <property type="term" value="C:plasma membrane"/>
    <property type="evidence" value="ECO:0007669"/>
    <property type="project" value="UniProtKB-SubCell"/>
</dbReference>
<evidence type="ECO:0000256" key="3">
    <source>
        <dbReference type="ARBA" id="ARBA00022679"/>
    </source>
</evidence>
<dbReference type="Pfam" id="PF02660">
    <property type="entry name" value="G3P_acyltransf"/>
    <property type="match status" value="1"/>
</dbReference>
<feature type="transmembrane region" description="Helical" evidence="10">
    <location>
        <begin position="124"/>
        <end position="157"/>
    </location>
</feature>
<evidence type="ECO:0000256" key="1">
    <source>
        <dbReference type="ARBA" id="ARBA00022475"/>
    </source>
</evidence>
<evidence type="ECO:0000256" key="4">
    <source>
        <dbReference type="ARBA" id="ARBA00022692"/>
    </source>
</evidence>
<comment type="subcellular location">
    <subcellularLocation>
        <location evidence="10">Cell membrane</location>
        <topology evidence="10">Multi-pass membrane protein</topology>
    </subcellularLocation>
</comment>
<keyword evidence="11" id="KW-0012">Acyltransferase</keyword>
<protein>
    <recommendedName>
        <fullName evidence="10">Glycerol-3-phosphate acyltransferase</fullName>
    </recommendedName>
    <alternativeName>
        <fullName evidence="10">Acyl-PO4 G3P acyltransferase</fullName>
    </alternativeName>
    <alternativeName>
        <fullName evidence="10">Acyl-phosphate--glycerol-3-phosphate acyltransferase</fullName>
    </alternativeName>
    <alternativeName>
        <fullName evidence="10">G3P acyltransferase</fullName>
        <shortName evidence="10">GPAT</shortName>
        <ecNumber evidence="10">2.3.1.275</ecNumber>
    </alternativeName>
    <alternativeName>
        <fullName evidence="10">Lysophosphatidic acid synthase</fullName>
        <shortName evidence="10">LPA synthase</shortName>
    </alternativeName>
</protein>